<feature type="compositionally biased region" description="Basic residues" evidence="1">
    <location>
        <begin position="115"/>
        <end position="127"/>
    </location>
</feature>
<feature type="compositionally biased region" description="Basic and acidic residues" evidence="1">
    <location>
        <begin position="54"/>
        <end position="76"/>
    </location>
</feature>
<feature type="region of interest" description="Disordered" evidence="1">
    <location>
        <begin position="1"/>
        <end position="187"/>
    </location>
</feature>
<feature type="compositionally biased region" description="Basic and acidic residues" evidence="1">
    <location>
        <begin position="89"/>
        <end position="100"/>
    </location>
</feature>
<feature type="non-terminal residue" evidence="2">
    <location>
        <position position="187"/>
    </location>
</feature>
<feature type="compositionally biased region" description="Low complexity" evidence="1">
    <location>
        <begin position="32"/>
        <end position="49"/>
    </location>
</feature>
<feature type="non-terminal residue" evidence="2">
    <location>
        <position position="1"/>
    </location>
</feature>
<feature type="compositionally biased region" description="Basic residues" evidence="1">
    <location>
        <begin position="134"/>
        <end position="144"/>
    </location>
</feature>
<gene>
    <name evidence="2" type="ORF">AVDCRST_MAG35-481</name>
</gene>
<organism evidence="2">
    <name type="scientific">uncultured Quadrisphaera sp</name>
    <dbReference type="NCBI Taxonomy" id="904978"/>
    <lineage>
        <taxon>Bacteria</taxon>
        <taxon>Bacillati</taxon>
        <taxon>Actinomycetota</taxon>
        <taxon>Actinomycetes</taxon>
        <taxon>Kineosporiales</taxon>
        <taxon>Kineosporiaceae</taxon>
        <taxon>Quadrisphaera</taxon>
        <taxon>environmental samples</taxon>
    </lineage>
</organism>
<feature type="compositionally biased region" description="Gly residues" evidence="1">
    <location>
        <begin position="160"/>
        <end position="169"/>
    </location>
</feature>
<reference evidence="2" key="1">
    <citation type="submission" date="2020-02" db="EMBL/GenBank/DDBJ databases">
        <authorList>
            <person name="Meier V. D."/>
        </authorList>
    </citation>
    <scope>NUCLEOTIDE SEQUENCE</scope>
    <source>
        <strain evidence="2">AVDCRST_MAG35</strain>
    </source>
</reference>
<feature type="compositionally biased region" description="Basic and acidic residues" evidence="1">
    <location>
        <begin position="172"/>
        <end position="187"/>
    </location>
</feature>
<feature type="compositionally biased region" description="Basic and acidic residues" evidence="1">
    <location>
        <begin position="1"/>
        <end position="13"/>
    </location>
</feature>
<dbReference type="AlphaFoldDB" id="A0A6J4NNJ4"/>
<proteinExistence type="predicted"/>
<sequence length="187" mass="20495">AETDLRHEREPGRLRRRARRRPRLGRAERRAVPVVVRPGGVDGPGAVRAQGVGGDERPLADRRPAARRHAGADRVRPPLAGRGEGGVLLHDEHGRGERPPGHRRRGHRDHPAQGRGRRPPGRRRCHPRRDGRAGRAGRRVRARHPPGAGGQRHAVLHGPGRLGEPGPGGDPDVPRRRAPDPVRDQAL</sequence>
<dbReference type="EMBL" id="CADCUY010000102">
    <property type="protein sequence ID" value="CAA9392715.1"/>
    <property type="molecule type" value="Genomic_DNA"/>
</dbReference>
<dbReference type="GO" id="GO:0004146">
    <property type="term" value="F:dihydrofolate reductase activity"/>
    <property type="evidence" value="ECO:0007669"/>
    <property type="project" value="UniProtKB-EC"/>
</dbReference>
<accession>A0A6J4NNJ4</accession>
<keyword evidence="2" id="KW-0560">Oxidoreductase</keyword>
<protein>
    <submittedName>
        <fullName evidence="2">Dihydrofolate reductase</fullName>
        <ecNumber evidence="2">1.5.1.3</ecNumber>
    </submittedName>
</protein>
<dbReference type="EC" id="1.5.1.3" evidence="2"/>
<evidence type="ECO:0000256" key="1">
    <source>
        <dbReference type="SAM" id="MobiDB-lite"/>
    </source>
</evidence>
<evidence type="ECO:0000313" key="2">
    <source>
        <dbReference type="EMBL" id="CAA9392715.1"/>
    </source>
</evidence>
<name>A0A6J4NNJ4_9ACTN</name>
<feature type="compositionally biased region" description="Basic residues" evidence="1">
    <location>
        <begin position="14"/>
        <end position="24"/>
    </location>
</feature>